<dbReference type="GO" id="GO:0015450">
    <property type="term" value="F:protein-transporting ATPase activity"/>
    <property type="evidence" value="ECO:0007669"/>
    <property type="project" value="InterPro"/>
</dbReference>
<feature type="transmembrane region" description="Helical" evidence="9">
    <location>
        <begin position="261"/>
        <end position="287"/>
    </location>
</feature>
<dbReference type="Gene3D" id="1.20.1640.10">
    <property type="entry name" value="Multidrug efflux transporter AcrB transmembrane domain"/>
    <property type="match status" value="1"/>
</dbReference>
<organism evidence="11 12">
    <name type="scientific">Candidatus Yonathbacteria bacterium RIFCSPHIGHO2_01_FULL_51_10</name>
    <dbReference type="NCBI Taxonomy" id="1802723"/>
    <lineage>
        <taxon>Bacteria</taxon>
        <taxon>Candidatus Yonathiibacteriota</taxon>
    </lineage>
</organism>
<evidence type="ECO:0000256" key="9">
    <source>
        <dbReference type="HAMAP-Rule" id="MF_01464"/>
    </source>
</evidence>
<dbReference type="Pfam" id="PF07549">
    <property type="entry name" value="Sec_GG"/>
    <property type="match status" value="1"/>
</dbReference>
<dbReference type="InterPro" id="IPR022646">
    <property type="entry name" value="SecD/SecF_CS"/>
</dbReference>
<dbReference type="GO" id="GO:0006605">
    <property type="term" value="P:protein targeting"/>
    <property type="evidence" value="ECO:0007669"/>
    <property type="project" value="UniProtKB-UniRule"/>
</dbReference>
<dbReference type="AlphaFoldDB" id="A0A1G2S5Z6"/>
<feature type="transmembrane region" description="Helical" evidence="9">
    <location>
        <begin position="157"/>
        <end position="179"/>
    </location>
</feature>
<comment type="subcellular location">
    <subcellularLocation>
        <location evidence="1 9">Cell membrane</location>
        <topology evidence="1 9">Multi-pass membrane protein</topology>
    </subcellularLocation>
</comment>
<evidence type="ECO:0000256" key="2">
    <source>
        <dbReference type="ARBA" id="ARBA00022448"/>
    </source>
</evidence>
<dbReference type="InterPro" id="IPR022645">
    <property type="entry name" value="SecD/SecF_bac"/>
</dbReference>
<evidence type="ECO:0000256" key="5">
    <source>
        <dbReference type="ARBA" id="ARBA00022927"/>
    </source>
</evidence>
<evidence type="ECO:0000313" key="11">
    <source>
        <dbReference type="EMBL" id="OHA80476.1"/>
    </source>
</evidence>
<dbReference type="PANTHER" id="PTHR30081:SF8">
    <property type="entry name" value="PROTEIN TRANSLOCASE SUBUNIT SECF"/>
    <property type="match status" value="1"/>
</dbReference>
<protein>
    <recommendedName>
        <fullName evidence="9">Protein-export membrane protein SecF</fullName>
    </recommendedName>
</protein>
<gene>
    <name evidence="9" type="primary">secF</name>
    <name evidence="11" type="ORF">A2675_03965</name>
</gene>
<keyword evidence="3 9" id="KW-1003">Cell membrane</keyword>
<proteinExistence type="inferred from homology"/>
<dbReference type="STRING" id="1802723.A2675_03965"/>
<feature type="domain" description="Protein export membrane protein SecD/SecF C-terminal" evidence="10">
    <location>
        <begin position="105"/>
        <end position="287"/>
    </location>
</feature>
<comment type="caution">
    <text evidence="11">The sequence shown here is derived from an EMBL/GenBank/DDBJ whole genome shotgun (WGS) entry which is preliminary data.</text>
</comment>
<dbReference type="PANTHER" id="PTHR30081">
    <property type="entry name" value="PROTEIN-EXPORT MEMBRANE PROTEIN SEC"/>
    <property type="match status" value="1"/>
</dbReference>
<sequence length="293" mass="31888">MFIVRHRIIFFIISGLLFAGSFFAFFTKGLNFGIDFKGGSIVEVEYSAGRPDVSVLKDAIDPLGFSPRIQETGDNGFLIRTRTLDDAKGEHTALLSALTLGGTVEATEVRYNSIGPVIGKELRDKAWLAILAVIVGIVLFIAFVFRKVSEPVSSWKYGVITSVALLHDIIIPTGVFAFLGKEIDTLFVVGLLSIMGLSVHDTIVVFDRVRENLKLKISSNFSETVGASLRQTFTRSINTSLTIIFVLIALYFVGPASTHDFALLLLIGMTIGTYSSVFIASPLLVVAEESGKK</sequence>
<dbReference type="GO" id="GO:0005886">
    <property type="term" value="C:plasma membrane"/>
    <property type="evidence" value="ECO:0007669"/>
    <property type="project" value="UniProtKB-SubCell"/>
</dbReference>
<dbReference type="GO" id="GO:0065002">
    <property type="term" value="P:intracellular protein transmembrane transport"/>
    <property type="evidence" value="ECO:0007669"/>
    <property type="project" value="UniProtKB-UniRule"/>
</dbReference>
<dbReference type="InterPro" id="IPR048634">
    <property type="entry name" value="SecD_SecF_C"/>
</dbReference>
<dbReference type="HAMAP" id="MF_01464_B">
    <property type="entry name" value="SecF_B"/>
    <property type="match status" value="1"/>
</dbReference>
<keyword evidence="2 9" id="KW-0813">Transport</keyword>
<comment type="subunit">
    <text evidence="9">Forms a complex with SecD. Part of the essential Sec protein translocation apparatus which comprises SecA, SecYEG and auxiliary proteins SecDF. Other proteins may also be involved.</text>
</comment>
<dbReference type="EMBL" id="MHUS01000022">
    <property type="protein sequence ID" value="OHA80476.1"/>
    <property type="molecule type" value="Genomic_DNA"/>
</dbReference>
<keyword evidence="4 9" id="KW-0812">Transmembrane</keyword>
<dbReference type="PRINTS" id="PR01755">
    <property type="entry name" value="SECFTRNLCASE"/>
</dbReference>
<keyword evidence="8 9" id="KW-0472">Membrane</keyword>
<evidence type="ECO:0000256" key="6">
    <source>
        <dbReference type="ARBA" id="ARBA00022989"/>
    </source>
</evidence>
<feature type="transmembrane region" description="Helical" evidence="9">
    <location>
        <begin position="7"/>
        <end position="26"/>
    </location>
</feature>
<accession>A0A1G2S5Z6</accession>
<feature type="transmembrane region" description="Helical" evidence="9">
    <location>
        <begin position="185"/>
        <end position="206"/>
    </location>
</feature>
<keyword evidence="5 9" id="KW-0653">Protein transport</keyword>
<evidence type="ECO:0000259" key="10">
    <source>
        <dbReference type="Pfam" id="PF02355"/>
    </source>
</evidence>
<comment type="function">
    <text evidence="9">Part of the Sec protein translocase complex. Interacts with the SecYEG preprotein conducting channel. SecDF uses the proton motive force (PMF) to complete protein translocation after the ATP-dependent function of SecA.</text>
</comment>
<evidence type="ECO:0000256" key="7">
    <source>
        <dbReference type="ARBA" id="ARBA00023010"/>
    </source>
</evidence>
<name>A0A1G2S5Z6_9BACT</name>
<keyword evidence="6 9" id="KW-1133">Transmembrane helix</keyword>
<reference evidence="11 12" key="1">
    <citation type="journal article" date="2016" name="Nat. Commun.">
        <title>Thousands of microbial genomes shed light on interconnected biogeochemical processes in an aquifer system.</title>
        <authorList>
            <person name="Anantharaman K."/>
            <person name="Brown C.T."/>
            <person name="Hug L.A."/>
            <person name="Sharon I."/>
            <person name="Castelle C.J."/>
            <person name="Probst A.J."/>
            <person name="Thomas B.C."/>
            <person name="Singh A."/>
            <person name="Wilkins M.J."/>
            <person name="Karaoz U."/>
            <person name="Brodie E.L."/>
            <person name="Williams K.H."/>
            <person name="Hubbard S.S."/>
            <person name="Banfield J.F."/>
        </authorList>
    </citation>
    <scope>NUCLEOTIDE SEQUENCE [LARGE SCALE GENOMIC DNA]</scope>
</reference>
<comment type="similarity">
    <text evidence="9">Belongs to the SecD/SecF family. SecF subfamily.</text>
</comment>
<dbReference type="NCBIfam" id="TIGR00966">
    <property type="entry name" value="transloc_SecF"/>
    <property type="match status" value="1"/>
</dbReference>
<keyword evidence="7 9" id="KW-0811">Translocation</keyword>
<evidence type="ECO:0000256" key="3">
    <source>
        <dbReference type="ARBA" id="ARBA00022475"/>
    </source>
</evidence>
<dbReference type="SUPFAM" id="SSF82866">
    <property type="entry name" value="Multidrug efflux transporter AcrB transmembrane domain"/>
    <property type="match status" value="1"/>
</dbReference>
<evidence type="ECO:0000256" key="8">
    <source>
        <dbReference type="ARBA" id="ARBA00023136"/>
    </source>
</evidence>
<evidence type="ECO:0000313" key="12">
    <source>
        <dbReference type="Proteomes" id="UP000176997"/>
    </source>
</evidence>
<feature type="transmembrane region" description="Helical" evidence="9">
    <location>
        <begin position="126"/>
        <end position="145"/>
    </location>
</feature>
<dbReference type="InterPro" id="IPR022813">
    <property type="entry name" value="SecD/SecF_arch_bac"/>
</dbReference>
<evidence type="ECO:0000256" key="1">
    <source>
        <dbReference type="ARBA" id="ARBA00004651"/>
    </source>
</evidence>
<evidence type="ECO:0000256" key="4">
    <source>
        <dbReference type="ARBA" id="ARBA00022692"/>
    </source>
</evidence>
<dbReference type="GO" id="GO:0043952">
    <property type="term" value="P:protein transport by the Sec complex"/>
    <property type="evidence" value="ECO:0007669"/>
    <property type="project" value="UniProtKB-UniRule"/>
</dbReference>
<dbReference type="Proteomes" id="UP000176997">
    <property type="component" value="Unassembled WGS sequence"/>
</dbReference>
<dbReference type="InterPro" id="IPR005665">
    <property type="entry name" value="SecF_bac"/>
</dbReference>
<dbReference type="Pfam" id="PF02355">
    <property type="entry name" value="SecD_SecF_C"/>
    <property type="match status" value="1"/>
</dbReference>
<feature type="transmembrane region" description="Helical" evidence="9">
    <location>
        <begin position="237"/>
        <end position="255"/>
    </location>
</feature>